<feature type="compositionally biased region" description="Pro residues" evidence="1">
    <location>
        <begin position="679"/>
        <end position="691"/>
    </location>
</feature>
<dbReference type="Proteomes" id="UP000265618">
    <property type="component" value="Unassembled WGS sequence"/>
</dbReference>
<dbReference type="SMART" id="SM00891">
    <property type="entry name" value="ERCC4"/>
    <property type="match status" value="1"/>
</dbReference>
<feature type="compositionally biased region" description="Basic and acidic residues" evidence="1">
    <location>
        <begin position="784"/>
        <end position="793"/>
    </location>
</feature>
<dbReference type="GO" id="GO:0006281">
    <property type="term" value="P:DNA repair"/>
    <property type="evidence" value="ECO:0007669"/>
    <property type="project" value="UniProtKB-ARBA"/>
</dbReference>
<dbReference type="InterPro" id="IPR006166">
    <property type="entry name" value="ERCC4_domain"/>
</dbReference>
<reference evidence="3 4" key="1">
    <citation type="journal article" date="2018" name="PLoS ONE">
        <title>The draft genome of Kipferlia bialata reveals reductive genome evolution in fornicate parasites.</title>
        <authorList>
            <person name="Tanifuji G."/>
            <person name="Takabayashi S."/>
            <person name="Kume K."/>
            <person name="Takagi M."/>
            <person name="Nakayama T."/>
            <person name="Kamikawa R."/>
            <person name="Inagaki Y."/>
            <person name="Hashimoto T."/>
        </authorList>
    </citation>
    <scope>NUCLEOTIDE SEQUENCE [LARGE SCALE GENOMIC DNA]</scope>
    <source>
        <strain evidence="3">NY0173</strain>
    </source>
</reference>
<feature type="compositionally biased region" description="Basic and acidic residues" evidence="1">
    <location>
        <begin position="171"/>
        <end position="197"/>
    </location>
</feature>
<dbReference type="InterPro" id="IPR011335">
    <property type="entry name" value="Restrct_endonuc-II-like"/>
</dbReference>
<feature type="compositionally biased region" description="Polar residues" evidence="1">
    <location>
        <begin position="739"/>
        <end position="765"/>
    </location>
</feature>
<proteinExistence type="predicted"/>
<dbReference type="AlphaFoldDB" id="A0A9K3CRK1"/>
<dbReference type="Pfam" id="PF02732">
    <property type="entry name" value="ERCC4"/>
    <property type="match status" value="1"/>
</dbReference>
<dbReference type="Gene3D" id="3.40.50.10130">
    <property type="match status" value="1"/>
</dbReference>
<feature type="compositionally biased region" description="Basic residues" evidence="1">
    <location>
        <begin position="774"/>
        <end position="783"/>
    </location>
</feature>
<protein>
    <recommendedName>
        <fullName evidence="2">ERCC4 domain-containing protein</fullName>
    </recommendedName>
</protein>
<feature type="region of interest" description="Disordered" evidence="1">
    <location>
        <begin position="166"/>
        <end position="197"/>
    </location>
</feature>
<feature type="region of interest" description="Disordered" evidence="1">
    <location>
        <begin position="51"/>
        <end position="91"/>
    </location>
</feature>
<evidence type="ECO:0000313" key="4">
    <source>
        <dbReference type="Proteomes" id="UP000265618"/>
    </source>
</evidence>
<sequence length="793" mass="85467">MCFCRTHTCFQPLLDQSISIAVHCVDVIMPEYGDENMQISAVACRVGESAGESDTKGVADPPPSDTVHGESASTSVSGPAKPSREYRPRKGSVPHQILCQFCSGVPFDTGTLSIRVSGGGTGPLRALVKRGLVVAEEGGMWHVSTAGCALVALMAREERQAMAESLAKAQARLDRQRQREEREGEREERREERERLRSRRDQIRALLSLPSNPTPSASALASGCPYTVVCVVDTLERAGAADSGGTHFVHRLRALGGPRSLVVSMRLSCGDVCYVAVPPDWRQREEERERQIAALAEGVPGLEHHLSLSSGPMASERLLRAAVARGNVLDCVVERKTAQDLVNSLFNGHLARQAQEMGDRGFSRRLLVCEGVSATLNPIAHPKHPINGVTCLSMAGALQPPLTVVPTPHIDATLALYHALSLSLSLSPPSTLDRCLGMASRGVSSVGSVWEECLARHNLASVCDVLPVPSAVSAHVERRGSLSAQQREREDTARPDVAVALAICGHRDDAVSSDSEGVVDIEGDVDTHPVAMGIGGYRGRERGQKREASTRASVPPSLGVSRDAPQTNPKHTTRSRGSGGTRGDMARHGPSPALQHECMLRRPLLRRQVRPTLQVSSTLNTPVQGPKVLPTSTPGNTPTITPRSRPPTPPSRETTPMERTSVVSGEQRRRVSRVVTPISDPPRLPARPPLTLPVSPLDSRLLRRVPHRGRASPIARGRVSPGQRLSTDRDRDRGMGSVPVSSTPVMGARSSITKPDTVTVTPSEQRPSRPRPPPAKRRHRRLPPRLDDTGRLG</sequence>
<comment type="caution">
    <text evidence="3">The sequence shown here is derived from an EMBL/GenBank/DDBJ whole genome shotgun (WGS) entry which is preliminary data.</text>
</comment>
<feature type="region of interest" description="Disordered" evidence="1">
    <location>
        <begin position="530"/>
        <end position="593"/>
    </location>
</feature>
<evidence type="ECO:0000256" key="1">
    <source>
        <dbReference type="SAM" id="MobiDB-lite"/>
    </source>
</evidence>
<dbReference type="EMBL" id="BDIP01000556">
    <property type="protein sequence ID" value="GIQ81999.1"/>
    <property type="molecule type" value="Genomic_DNA"/>
</dbReference>
<feature type="compositionally biased region" description="Low complexity" evidence="1">
    <location>
        <begin position="651"/>
        <end position="660"/>
    </location>
</feature>
<accession>A0A9K3CRK1</accession>
<keyword evidence="4" id="KW-1185">Reference proteome</keyword>
<dbReference type="SUPFAM" id="SSF52980">
    <property type="entry name" value="Restriction endonuclease-like"/>
    <property type="match status" value="1"/>
</dbReference>
<dbReference type="GO" id="GO:0004518">
    <property type="term" value="F:nuclease activity"/>
    <property type="evidence" value="ECO:0007669"/>
    <property type="project" value="InterPro"/>
</dbReference>
<organism evidence="3 4">
    <name type="scientific">Kipferlia bialata</name>
    <dbReference type="NCBI Taxonomy" id="797122"/>
    <lineage>
        <taxon>Eukaryota</taxon>
        <taxon>Metamonada</taxon>
        <taxon>Carpediemonas-like organisms</taxon>
        <taxon>Kipferlia</taxon>
    </lineage>
</organism>
<evidence type="ECO:0000259" key="2">
    <source>
        <dbReference type="SMART" id="SM00891"/>
    </source>
</evidence>
<feature type="domain" description="ERCC4" evidence="2">
    <location>
        <begin position="229"/>
        <end position="373"/>
    </location>
</feature>
<feature type="compositionally biased region" description="Basic and acidic residues" evidence="1">
    <location>
        <begin position="538"/>
        <end position="549"/>
    </location>
</feature>
<evidence type="ECO:0000313" key="3">
    <source>
        <dbReference type="EMBL" id="GIQ81999.1"/>
    </source>
</evidence>
<feature type="region of interest" description="Disordered" evidence="1">
    <location>
        <begin position="613"/>
        <end position="793"/>
    </location>
</feature>
<name>A0A9K3CRK1_9EUKA</name>
<dbReference type="GO" id="GO:0003677">
    <property type="term" value="F:DNA binding"/>
    <property type="evidence" value="ECO:0007669"/>
    <property type="project" value="InterPro"/>
</dbReference>
<gene>
    <name evidence="3" type="ORF">KIPB_003060</name>
</gene>